<evidence type="ECO:0000313" key="3">
    <source>
        <dbReference type="Proteomes" id="UP000014760"/>
    </source>
</evidence>
<dbReference type="EnsemblMetazoa" id="CapteT215335">
    <property type="protein sequence ID" value="CapteP215335"/>
    <property type="gene ID" value="CapteG215335"/>
</dbReference>
<organism evidence="1">
    <name type="scientific">Capitella teleta</name>
    <name type="common">Polychaete worm</name>
    <dbReference type="NCBI Taxonomy" id="283909"/>
    <lineage>
        <taxon>Eukaryota</taxon>
        <taxon>Metazoa</taxon>
        <taxon>Spiralia</taxon>
        <taxon>Lophotrochozoa</taxon>
        <taxon>Annelida</taxon>
        <taxon>Polychaeta</taxon>
        <taxon>Sedentaria</taxon>
        <taxon>Scolecida</taxon>
        <taxon>Capitellidae</taxon>
        <taxon>Capitella</taxon>
    </lineage>
</organism>
<gene>
    <name evidence="1" type="ORF">CAPTEDRAFT_215335</name>
</gene>
<dbReference type="EMBL" id="KB292638">
    <property type="protein sequence ID" value="ELU17174.1"/>
    <property type="molecule type" value="Genomic_DNA"/>
</dbReference>
<reference evidence="3" key="1">
    <citation type="submission" date="2012-12" db="EMBL/GenBank/DDBJ databases">
        <authorList>
            <person name="Hellsten U."/>
            <person name="Grimwood J."/>
            <person name="Chapman J.A."/>
            <person name="Shapiro H."/>
            <person name="Aerts A."/>
            <person name="Otillar R.P."/>
            <person name="Terry A.Y."/>
            <person name="Boore J.L."/>
            <person name="Simakov O."/>
            <person name="Marletaz F."/>
            <person name="Cho S.-J."/>
            <person name="Edsinger-Gonzales E."/>
            <person name="Havlak P."/>
            <person name="Kuo D.-H."/>
            <person name="Larsson T."/>
            <person name="Lv J."/>
            <person name="Arendt D."/>
            <person name="Savage R."/>
            <person name="Osoegawa K."/>
            <person name="de Jong P."/>
            <person name="Lindberg D.R."/>
            <person name="Seaver E.C."/>
            <person name="Weisblat D.A."/>
            <person name="Putnam N.H."/>
            <person name="Grigoriev I.V."/>
            <person name="Rokhsar D.S."/>
        </authorList>
    </citation>
    <scope>NUCLEOTIDE SEQUENCE</scope>
    <source>
        <strain evidence="3">I ESC-2004</strain>
    </source>
</reference>
<dbReference type="Proteomes" id="UP000014760">
    <property type="component" value="Unassembled WGS sequence"/>
</dbReference>
<reference evidence="2" key="3">
    <citation type="submission" date="2015-06" db="UniProtKB">
        <authorList>
            <consortium name="EnsemblMetazoa"/>
        </authorList>
    </citation>
    <scope>IDENTIFICATION</scope>
</reference>
<keyword evidence="3" id="KW-1185">Reference proteome</keyword>
<dbReference type="AlphaFoldDB" id="R7VF03"/>
<evidence type="ECO:0000313" key="2">
    <source>
        <dbReference type="EnsemblMetazoa" id="CapteP215335"/>
    </source>
</evidence>
<protein>
    <submittedName>
        <fullName evidence="1 2">Uncharacterized protein</fullName>
    </submittedName>
</protein>
<reference evidence="1 3" key="2">
    <citation type="journal article" date="2013" name="Nature">
        <title>Insights into bilaterian evolution from three spiralian genomes.</title>
        <authorList>
            <person name="Simakov O."/>
            <person name="Marletaz F."/>
            <person name="Cho S.J."/>
            <person name="Edsinger-Gonzales E."/>
            <person name="Havlak P."/>
            <person name="Hellsten U."/>
            <person name="Kuo D.H."/>
            <person name="Larsson T."/>
            <person name="Lv J."/>
            <person name="Arendt D."/>
            <person name="Savage R."/>
            <person name="Osoegawa K."/>
            <person name="de Jong P."/>
            <person name="Grimwood J."/>
            <person name="Chapman J.A."/>
            <person name="Shapiro H."/>
            <person name="Aerts A."/>
            <person name="Otillar R.P."/>
            <person name="Terry A.Y."/>
            <person name="Boore J.L."/>
            <person name="Grigoriev I.V."/>
            <person name="Lindberg D.R."/>
            <person name="Seaver E.C."/>
            <person name="Weisblat D.A."/>
            <person name="Putnam N.H."/>
            <person name="Rokhsar D.S."/>
        </authorList>
    </citation>
    <scope>NUCLEOTIDE SEQUENCE</scope>
    <source>
        <strain evidence="1 3">I ESC-2004</strain>
    </source>
</reference>
<dbReference type="EMBL" id="AMQN01017011">
    <property type="status" value="NOT_ANNOTATED_CDS"/>
    <property type="molecule type" value="Genomic_DNA"/>
</dbReference>
<accession>R7VF03</accession>
<sequence length="267" mass="30803">MIYLYLLFCPCMRSASFSYRTTCISAASIILDVLFFNVQASLPYFIIGMPQQFITLFLMVMEIRGSSVALDCGTKIFKLLNLNKCEVLQLQIACWAMGCEQSAQMPESARWKQKRVSNSTIIGEKHFDLKRRYSEVDYEYVHRFQAGDLRVMRLLYLAGESSIRVRFKVPRWQRCQGMAVHVAACSGKDDHGKLDVWVNCETLVVNFNKLPTDEVSRIKFWVSKERLKEDLWNELHILSSYSSGGPILISKVTLTFYESLIDEHMTT</sequence>
<dbReference type="HOGENOM" id="CLU_1042950_0_0_1"/>
<proteinExistence type="predicted"/>
<evidence type="ECO:0000313" key="1">
    <source>
        <dbReference type="EMBL" id="ELU17174.1"/>
    </source>
</evidence>
<name>R7VF03_CAPTE</name>